<keyword evidence="3" id="KW-1185">Reference proteome</keyword>
<gene>
    <name evidence="2" type="ORF">HO173_009799</name>
</gene>
<dbReference type="Proteomes" id="UP000578531">
    <property type="component" value="Unassembled WGS sequence"/>
</dbReference>
<keyword evidence="1" id="KW-0560">Oxidoreductase</keyword>
<accession>A0A8H6L1F5</accession>
<name>A0A8H6L1F5_9LECA</name>
<sequence length="173" mass="18604">MVARCDVQDSVPFETSSLLSAYHNPQHRVLVKLLLASHRWKGAQHHCYRSSESVSRATVIGTGANTGLGLEAARHCACLDASNVILAVRDLPKRAEANVSIQSSTSCCPILVLSLDLLSYASVDAFASQACTQLHRIDPIVLKEGFGSETFCPAEALELINTTRISISTLLLA</sequence>
<dbReference type="GeneID" id="59291448"/>
<dbReference type="RefSeq" id="XP_037161393.1">
    <property type="nucleotide sequence ID" value="XM_037311687.1"/>
</dbReference>
<reference evidence="2 3" key="1">
    <citation type="journal article" date="2020" name="Genomics">
        <title>Complete, high-quality genomes from long-read metagenomic sequencing of two wolf lichen thalli reveals enigmatic genome architecture.</title>
        <authorList>
            <person name="McKenzie S.K."/>
            <person name="Walston R.F."/>
            <person name="Allen J.L."/>
        </authorList>
    </citation>
    <scope>NUCLEOTIDE SEQUENCE [LARGE SCALE GENOMIC DNA]</scope>
    <source>
        <strain evidence="2">WasteWater2</strain>
    </source>
</reference>
<comment type="caution">
    <text evidence="2">The sequence shown here is derived from an EMBL/GenBank/DDBJ whole genome shotgun (WGS) entry which is preliminary data.</text>
</comment>
<dbReference type="EMBL" id="JACCJC010000052">
    <property type="protein sequence ID" value="KAF6231962.1"/>
    <property type="molecule type" value="Genomic_DNA"/>
</dbReference>
<dbReference type="PANTHER" id="PTHR43157:SF31">
    <property type="entry name" value="PHOSPHATIDYLINOSITOL-GLYCAN BIOSYNTHESIS CLASS F PROTEIN"/>
    <property type="match status" value="1"/>
</dbReference>
<dbReference type="SUPFAM" id="SSF51735">
    <property type="entry name" value="NAD(P)-binding Rossmann-fold domains"/>
    <property type="match status" value="1"/>
</dbReference>
<dbReference type="PANTHER" id="PTHR43157">
    <property type="entry name" value="PHOSPHATIDYLINOSITOL-GLYCAN BIOSYNTHESIS CLASS F PROTEIN-RELATED"/>
    <property type="match status" value="1"/>
</dbReference>
<evidence type="ECO:0000256" key="1">
    <source>
        <dbReference type="ARBA" id="ARBA00023002"/>
    </source>
</evidence>
<dbReference type="OrthoDB" id="542013at2759"/>
<proteinExistence type="predicted"/>
<dbReference type="InterPro" id="IPR036291">
    <property type="entry name" value="NAD(P)-bd_dom_sf"/>
</dbReference>
<dbReference type="Pfam" id="PF00106">
    <property type="entry name" value="adh_short"/>
    <property type="match status" value="1"/>
</dbReference>
<protein>
    <submittedName>
        <fullName evidence="2">Uncharacterized protein</fullName>
    </submittedName>
</protein>
<dbReference type="AlphaFoldDB" id="A0A8H6L1F5"/>
<dbReference type="Gene3D" id="3.40.50.720">
    <property type="entry name" value="NAD(P)-binding Rossmann-like Domain"/>
    <property type="match status" value="1"/>
</dbReference>
<organism evidence="2 3">
    <name type="scientific">Letharia columbiana</name>
    <dbReference type="NCBI Taxonomy" id="112416"/>
    <lineage>
        <taxon>Eukaryota</taxon>
        <taxon>Fungi</taxon>
        <taxon>Dikarya</taxon>
        <taxon>Ascomycota</taxon>
        <taxon>Pezizomycotina</taxon>
        <taxon>Lecanoromycetes</taxon>
        <taxon>OSLEUM clade</taxon>
        <taxon>Lecanoromycetidae</taxon>
        <taxon>Lecanorales</taxon>
        <taxon>Lecanorineae</taxon>
        <taxon>Parmeliaceae</taxon>
        <taxon>Letharia</taxon>
    </lineage>
</organism>
<dbReference type="GO" id="GO:0016491">
    <property type="term" value="F:oxidoreductase activity"/>
    <property type="evidence" value="ECO:0007669"/>
    <property type="project" value="UniProtKB-KW"/>
</dbReference>
<evidence type="ECO:0000313" key="3">
    <source>
        <dbReference type="Proteomes" id="UP000578531"/>
    </source>
</evidence>
<dbReference type="InterPro" id="IPR002347">
    <property type="entry name" value="SDR_fam"/>
</dbReference>
<evidence type="ECO:0000313" key="2">
    <source>
        <dbReference type="EMBL" id="KAF6231962.1"/>
    </source>
</evidence>